<feature type="transmembrane region" description="Helical" evidence="9">
    <location>
        <begin position="87"/>
        <end position="105"/>
    </location>
</feature>
<sequence>MLKWLWVSALTLVLDQASKLAVDGSMQLFESIPLIPYFNLTYVHNTGAAFSFLAQAGGWQRWLFAGLAVVMSSIIAVWLHRLQKHETLMAVALSLVLGGAIGNLIDRVAYGYVIDFLDVYYQDWHWPAFNIADSAICIGVGLMLLESFGFGRKAVDVLE</sequence>
<dbReference type="HAMAP" id="MF_00161">
    <property type="entry name" value="LspA"/>
    <property type="match status" value="1"/>
</dbReference>
<evidence type="ECO:0000256" key="9">
    <source>
        <dbReference type="HAMAP-Rule" id="MF_00161"/>
    </source>
</evidence>
<comment type="pathway">
    <text evidence="9">Protein modification; lipoprotein biosynthesis (signal peptide cleavage).</text>
</comment>
<dbReference type="PANTHER" id="PTHR33695:SF1">
    <property type="entry name" value="LIPOPROTEIN SIGNAL PEPTIDASE"/>
    <property type="match status" value="1"/>
</dbReference>
<dbReference type="EMBL" id="CP014476">
    <property type="protein sequence ID" value="AMK77109.1"/>
    <property type="molecule type" value="Genomic_DNA"/>
</dbReference>
<feature type="transmembrane region" description="Helical" evidence="9">
    <location>
        <begin position="62"/>
        <end position="80"/>
    </location>
</feature>
<gene>
    <name evidence="9" type="primary">lspA</name>
    <name evidence="12" type="ORF">JT25_011545</name>
</gene>
<evidence type="ECO:0000256" key="3">
    <source>
        <dbReference type="ARBA" id="ARBA00022670"/>
    </source>
</evidence>
<dbReference type="KEGG" id="mdn:JT25_011545"/>
<feature type="active site" evidence="9">
    <location>
        <position position="115"/>
    </location>
</feature>
<evidence type="ECO:0000256" key="6">
    <source>
        <dbReference type="ARBA" id="ARBA00022801"/>
    </source>
</evidence>
<accession>A0A126T4U1</accession>
<evidence type="ECO:0000256" key="5">
    <source>
        <dbReference type="ARBA" id="ARBA00022750"/>
    </source>
</evidence>
<dbReference type="STRING" id="1538553.JT25_011545"/>
<name>A0A126T4U1_9GAMM</name>
<dbReference type="Proteomes" id="UP000030512">
    <property type="component" value="Chromosome"/>
</dbReference>
<evidence type="ECO:0000256" key="2">
    <source>
        <dbReference type="ARBA" id="ARBA00022475"/>
    </source>
</evidence>
<dbReference type="Pfam" id="PF01252">
    <property type="entry name" value="Peptidase_A8"/>
    <property type="match status" value="1"/>
</dbReference>
<keyword evidence="8 9" id="KW-0472">Membrane</keyword>
<dbReference type="InterPro" id="IPR001872">
    <property type="entry name" value="Peptidase_A8"/>
</dbReference>
<dbReference type="GO" id="GO:0005886">
    <property type="term" value="C:plasma membrane"/>
    <property type="evidence" value="ECO:0007669"/>
    <property type="project" value="UniProtKB-SubCell"/>
</dbReference>
<feature type="transmembrane region" description="Helical" evidence="9">
    <location>
        <begin position="125"/>
        <end position="145"/>
    </location>
</feature>
<evidence type="ECO:0000256" key="10">
    <source>
        <dbReference type="RuleBase" id="RU000594"/>
    </source>
</evidence>
<dbReference type="NCBIfam" id="TIGR00077">
    <property type="entry name" value="lspA"/>
    <property type="match status" value="1"/>
</dbReference>
<comment type="similarity">
    <text evidence="1 9 11">Belongs to the peptidase A8 family.</text>
</comment>
<evidence type="ECO:0000313" key="13">
    <source>
        <dbReference type="Proteomes" id="UP000030512"/>
    </source>
</evidence>
<dbReference type="UniPathway" id="UPA00665"/>
<evidence type="ECO:0000256" key="11">
    <source>
        <dbReference type="RuleBase" id="RU004181"/>
    </source>
</evidence>
<reference evidence="12 13" key="1">
    <citation type="journal article" date="2015" name="Environ. Microbiol.">
        <title>Methane oxidation coupled to nitrate reduction under hypoxia by the Gammaproteobacterium Methylomonas denitrificans, sp. nov. type strain FJG1.</title>
        <authorList>
            <person name="Kits K.D."/>
            <person name="Klotz M.G."/>
            <person name="Stein L.Y."/>
        </authorList>
    </citation>
    <scope>NUCLEOTIDE SEQUENCE [LARGE SCALE GENOMIC DNA]</scope>
    <source>
        <strain evidence="12 13">FJG1</strain>
    </source>
</reference>
<evidence type="ECO:0000313" key="12">
    <source>
        <dbReference type="EMBL" id="AMK77109.1"/>
    </source>
</evidence>
<keyword evidence="3 9" id="KW-0645">Protease</keyword>
<comment type="function">
    <text evidence="9 10">This protein specifically catalyzes the removal of signal peptides from prolipoproteins.</text>
</comment>
<dbReference type="PRINTS" id="PR00781">
    <property type="entry name" value="LIPOSIGPTASE"/>
</dbReference>
<comment type="catalytic activity">
    <reaction evidence="9 10">
        <text>Release of signal peptides from bacterial membrane prolipoproteins. Hydrolyzes -Xaa-Yaa-Zaa-|-(S,diacylglyceryl)Cys-, in which Xaa is hydrophobic (preferably Leu), and Yaa (Ala or Ser) and Zaa (Gly or Ala) have small, neutral side chains.</text>
        <dbReference type="EC" id="3.4.23.36"/>
    </reaction>
</comment>
<evidence type="ECO:0000256" key="8">
    <source>
        <dbReference type="ARBA" id="ARBA00023136"/>
    </source>
</evidence>
<dbReference type="RefSeq" id="WP_036273866.1">
    <property type="nucleotide sequence ID" value="NZ_CP014476.1"/>
</dbReference>
<organism evidence="12 13">
    <name type="scientific">Methylomonas denitrificans</name>
    <dbReference type="NCBI Taxonomy" id="1538553"/>
    <lineage>
        <taxon>Bacteria</taxon>
        <taxon>Pseudomonadati</taxon>
        <taxon>Pseudomonadota</taxon>
        <taxon>Gammaproteobacteria</taxon>
        <taxon>Methylococcales</taxon>
        <taxon>Methylococcaceae</taxon>
        <taxon>Methylomonas</taxon>
    </lineage>
</organism>
<keyword evidence="13" id="KW-1185">Reference proteome</keyword>
<dbReference type="OrthoDB" id="9810259at2"/>
<evidence type="ECO:0000256" key="1">
    <source>
        <dbReference type="ARBA" id="ARBA00006139"/>
    </source>
</evidence>
<keyword evidence="2 9" id="KW-1003">Cell membrane</keyword>
<keyword evidence="4 9" id="KW-0812">Transmembrane</keyword>
<dbReference type="GO" id="GO:0006508">
    <property type="term" value="P:proteolysis"/>
    <property type="evidence" value="ECO:0007669"/>
    <property type="project" value="UniProtKB-KW"/>
</dbReference>
<evidence type="ECO:0000256" key="4">
    <source>
        <dbReference type="ARBA" id="ARBA00022692"/>
    </source>
</evidence>
<dbReference type="AlphaFoldDB" id="A0A126T4U1"/>
<comment type="subcellular location">
    <subcellularLocation>
        <location evidence="9">Cell membrane</location>
        <topology evidence="9">Multi-pass membrane protein</topology>
    </subcellularLocation>
</comment>
<proteinExistence type="inferred from homology"/>
<dbReference type="PANTHER" id="PTHR33695">
    <property type="entry name" value="LIPOPROTEIN SIGNAL PEPTIDASE"/>
    <property type="match status" value="1"/>
</dbReference>
<keyword evidence="7 9" id="KW-1133">Transmembrane helix</keyword>
<protein>
    <recommendedName>
        <fullName evidence="9">Lipoprotein signal peptidase</fullName>
        <ecNumber evidence="9">3.4.23.36</ecNumber>
    </recommendedName>
    <alternativeName>
        <fullName evidence="9">Prolipoprotein signal peptidase</fullName>
    </alternativeName>
    <alternativeName>
        <fullName evidence="9">Signal peptidase II</fullName>
        <shortName evidence="9">SPase II</shortName>
    </alternativeName>
</protein>
<dbReference type="PROSITE" id="PS00855">
    <property type="entry name" value="SPASE_II"/>
    <property type="match status" value="1"/>
</dbReference>
<feature type="active site" evidence="9">
    <location>
        <position position="133"/>
    </location>
</feature>
<keyword evidence="6 9" id="KW-0378">Hydrolase</keyword>
<evidence type="ECO:0000256" key="7">
    <source>
        <dbReference type="ARBA" id="ARBA00022989"/>
    </source>
</evidence>
<keyword evidence="5 9" id="KW-0064">Aspartyl protease</keyword>
<comment type="caution">
    <text evidence="9">Lacks conserved residue(s) required for the propagation of feature annotation.</text>
</comment>
<dbReference type="GO" id="GO:0004190">
    <property type="term" value="F:aspartic-type endopeptidase activity"/>
    <property type="evidence" value="ECO:0007669"/>
    <property type="project" value="UniProtKB-UniRule"/>
</dbReference>
<dbReference type="EC" id="3.4.23.36" evidence="9"/>